<keyword evidence="1" id="KW-0732">Signal</keyword>
<dbReference type="InterPro" id="IPR004104">
    <property type="entry name" value="Gfo/Idh/MocA-like_OxRdtase_C"/>
</dbReference>
<feature type="domain" description="Gfo/Idh/MocA-like oxidoreductase C-terminal" evidence="3">
    <location>
        <begin position="187"/>
        <end position="385"/>
    </location>
</feature>
<dbReference type="NCBIfam" id="TIGR01409">
    <property type="entry name" value="TAT_signal_seq"/>
    <property type="match status" value="1"/>
</dbReference>
<dbReference type="SUPFAM" id="SSF55347">
    <property type="entry name" value="Glyceraldehyde-3-phosphate dehydrogenase-like, C-terminal domain"/>
    <property type="match status" value="1"/>
</dbReference>
<keyword evidence="5" id="KW-1185">Reference proteome</keyword>
<dbReference type="SUPFAM" id="SSF51735">
    <property type="entry name" value="NAD(P)-binding Rossmann-fold domains"/>
    <property type="match status" value="1"/>
</dbReference>
<dbReference type="Pfam" id="PF01408">
    <property type="entry name" value="GFO_IDH_MocA"/>
    <property type="match status" value="1"/>
</dbReference>
<gene>
    <name evidence="4" type="ORF">LGH70_09860</name>
</gene>
<evidence type="ECO:0000259" key="2">
    <source>
        <dbReference type="Pfam" id="PF01408"/>
    </source>
</evidence>
<name>A0ABS8AD70_9BACT</name>
<dbReference type="InterPro" id="IPR052515">
    <property type="entry name" value="Gfo/Idh/MocA_Oxidoreductase"/>
</dbReference>
<feature type="chain" id="PRO_5046426686" evidence="1">
    <location>
        <begin position="34"/>
        <end position="385"/>
    </location>
</feature>
<protein>
    <submittedName>
        <fullName evidence="4">Gfo/Idh/MocA family oxidoreductase</fullName>
    </submittedName>
</protein>
<dbReference type="InterPro" id="IPR008354">
    <property type="entry name" value="Glc-Fru_OxRdtase_bac"/>
</dbReference>
<dbReference type="Proteomes" id="UP001165297">
    <property type="component" value="Unassembled WGS sequence"/>
</dbReference>
<evidence type="ECO:0000259" key="3">
    <source>
        <dbReference type="Pfam" id="PF02894"/>
    </source>
</evidence>
<dbReference type="PANTHER" id="PTHR43249">
    <property type="entry name" value="UDP-N-ACETYL-2-AMINO-2-DEOXY-D-GLUCURONATE OXIDASE"/>
    <property type="match status" value="1"/>
</dbReference>
<evidence type="ECO:0000313" key="4">
    <source>
        <dbReference type="EMBL" id="MCB2377887.1"/>
    </source>
</evidence>
<proteinExistence type="predicted"/>
<sequence length="385" mass="42528">MSVSNSIPDSRRRFLRQLSLGAAAAAVAGPVPAFSQPQPEPMKPADSGKLGFAIVGLGKFATQQIMPSFKDCKHARITALVSGSPDKAKKLAQEYGVAEKSVYSYENFNSIKDNPEVDIVYIILPNSMHAEYTIRAAQAGKHVLCEKPMATSVEDCEKMIAACNKAGKKLMIAYRAHYEPFNLDAMERIRKGELGKLRAITSDHGRPVKPTEEKADSWRVVKKLAGGGSLMDIGIYALNACRYLTGEEPVEVTAQEYSDKSDPRFKEVEDNIHFTLRFPSGVLASCTSSYSYSEVKRGRVFGDKAWLDLDPLSDYYEHNMKIGDDKGKEEPKLKEGNQFAAELDHMAECARDNKTPKTPGEEGLKDVRYIMAIYEAAKKGKAVKV</sequence>
<dbReference type="PANTHER" id="PTHR43249:SF1">
    <property type="entry name" value="D-GLUCOSIDE 3-DEHYDROGENASE"/>
    <property type="match status" value="1"/>
</dbReference>
<dbReference type="Pfam" id="PF02894">
    <property type="entry name" value="GFO_IDH_MocA_C"/>
    <property type="match status" value="1"/>
</dbReference>
<dbReference type="EMBL" id="JAJADQ010000004">
    <property type="protein sequence ID" value="MCB2377887.1"/>
    <property type="molecule type" value="Genomic_DNA"/>
</dbReference>
<dbReference type="InterPro" id="IPR006311">
    <property type="entry name" value="TAT_signal"/>
</dbReference>
<dbReference type="PROSITE" id="PS51318">
    <property type="entry name" value="TAT"/>
    <property type="match status" value="1"/>
</dbReference>
<feature type="signal peptide" evidence="1">
    <location>
        <begin position="1"/>
        <end position="33"/>
    </location>
</feature>
<dbReference type="InterPro" id="IPR019546">
    <property type="entry name" value="TAT_signal_bac_arc"/>
</dbReference>
<dbReference type="InterPro" id="IPR036291">
    <property type="entry name" value="NAD(P)-bd_dom_sf"/>
</dbReference>
<dbReference type="Gene3D" id="3.40.50.720">
    <property type="entry name" value="NAD(P)-binding Rossmann-like Domain"/>
    <property type="match status" value="1"/>
</dbReference>
<feature type="domain" description="Gfo/Idh/MocA-like oxidoreductase N-terminal" evidence="2">
    <location>
        <begin position="51"/>
        <end position="174"/>
    </location>
</feature>
<reference evidence="4" key="1">
    <citation type="submission" date="2021-10" db="EMBL/GenBank/DDBJ databases">
        <authorList>
            <person name="Dean J.D."/>
            <person name="Kim M.K."/>
            <person name="Newey C.N."/>
            <person name="Stoker T.S."/>
            <person name="Thompson D.W."/>
            <person name="Grose J.H."/>
        </authorList>
    </citation>
    <scope>NUCLEOTIDE SEQUENCE</scope>
    <source>
        <strain evidence="4">BT635</strain>
    </source>
</reference>
<dbReference type="Gene3D" id="3.30.360.10">
    <property type="entry name" value="Dihydrodipicolinate Reductase, domain 2"/>
    <property type="match status" value="1"/>
</dbReference>
<organism evidence="4 5">
    <name type="scientific">Hymenobacter nitidus</name>
    <dbReference type="NCBI Taxonomy" id="2880929"/>
    <lineage>
        <taxon>Bacteria</taxon>
        <taxon>Pseudomonadati</taxon>
        <taxon>Bacteroidota</taxon>
        <taxon>Cytophagia</taxon>
        <taxon>Cytophagales</taxon>
        <taxon>Hymenobacteraceae</taxon>
        <taxon>Hymenobacter</taxon>
    </lineage>
</organism>
<evidence type="ECO:0000313" key="5">
    <source>
        <dbReference type="Proteomes" id="UP001165297"/>
    </source>
</evidence>
<dbReference type="PRINTS" id="PR01775">
    <property type="entry name" value="GLFROXRDTASE"/>
</dbReference>
<comment type="caution">
    <text evidence="4">The sequence shown here is derived from an EMBL/GenBank/DDBJ whole genome shotgun (WGS) entry which is preliminary data.</text>
</comment>
<evidence type="ECO:0000256" key="1">
    <source>
        <dbReference type="SAM" id="SignalP"/>
    </source>
</evidence>
<dbReference type="RefSeq" id="WP_226185065.1">
    <property type="nucleotide sequence ID" value="NZ_JAJADQ010000004.1"/>
</dbReference>
<accession>A0ABS8AD70</accession>
<dbReference type="InterPro" id="IPR000683">
    <property type="entry name" value="Gfo/Idh/MocA-like_OxRdtase_N"/>
</dbReference>